<gene>
    <name evidence="1" type="ORF">RW1_006_00330</name>
</gene>
<evidence type="ECO:0000313" key="2">
    <source>
        <dbReference type="Proteomes" id="UP000019491"/>
    </source>
</evidence>
<sequence length="104" mass="11303">MFIEVSSKFVALRDTDDLSRFHVEVPADMTLDGIDSALRAANLGRVNETGTAIKIKELRARVGEGTEPQCVALDEMIAYATVNGWVSSDGGDLSAHIIRNEPKK</sequence>
<dbReference type="RefSeq" id="WP_156046536.1">
    <property type="nucleotide sequence ID" value="NZ_BAWF01000006.1"/>
</dbReference>
<dbReference type="OrthoDB" id="4481150at2"/>
<proteinExistence type="predicted"/>
<dbReference type="EMBL" id="BAWF01000006">
    <property type="protein sequence ID" value="GAF43141.1"/>
    <property type="molecule type" value="Genomic_DNA"/>
</dbReference>
<reference evidence="1 2" key="1">
    <citation type="submission" date="2014-02" db="EMBL/GenBank/DDBJ databases">
        <title>Whole genome shotgun sequence of Rhodococcus wratislaviensis NBRC 100605.</title>
        <authorList>
            <person name="Hosoyama A."/>
            <person name="Tsuchikane K."/>
            <person name="Yoshida I."/>
            <person name="Ohji S."/>
            <person name="Ichikawa N."/>
            <person name="Yamazoe A."/>
            <person name="Fujita N."/>
        </authorList>
    </citation>
    <scope>NUCLEOTIDE SEQUENCE [LARGE SCALE GENOMIC DNA]</scope>
    <source>
        <strain evidence="1 2">NBRC 100605</strain>
    </source>
</reference>
<dbReference type="AlphaFoldDB" id="X0PZC5"/>
<protein>
    <submittedName>
        <fullName evidence="1">Uncharacterized protein</fullName>
    </submittedName>
</protein>
<keyword evidence="2" id="KW-1185">Reference proteome</keyword>
<accession>X0PZC5</accession>
<comment type="caution">
    <text evidence="1">The sequence shown here is derived from an EMBL/GenBank/DDBJ whole genome shotgun (WGS) entry which is preliminary data.</text>
</comment>
<dbReference type="Proteomes" id="UP000019491">
    <property type="component" value="Unassembled WGS sequence"/>
</dbReference>
<organism evidence="1 2">
    <name type="scientific">Rhodococcus wratislaviensis NBRC 100605</name>
    <dbReference type="NCBI Taxonomy" id="1219028"/>
    <lineage>
        <taxon>Bacteria</taxon>
        <taxon>Bacillati</taxon>
        <taxon>Actinomycetota</taxon>
        <taxon>Actinomycetes</taxon>
        <taxon>Mycobacteriales</taxon>
        <taxon>Nocardiaceae</taxon>
        <taxon>Rhodococcus</taxon>
    </lineage>
</organism>
<name>X0PZC5_RHOWR</name>
<evidence type="ECO:0000313" key="1">
    <source>
        <dbReference type="EMBL" id="GAF43141.1"/>
    </source>
</evidence>